<dbReference type="RefSeq" id="XP_022340548.1">
    <property type="nucleotide sequence ID" value="XM_022484840.1"/>
</dbReference>
<evidence type="ECO:0000256" key="2">
    <source>
        <dbReference type="ARBA" id="ARBA00007232"/>
    </source>
</evidence>
<protein>
    <recommendedName>
        <fullName evidence="7">Large ribosomal subunit protein mL52</fullName>
    </recommendedName>
    <alternativeName>
        <fullName evidence="8">39S ribosomal protein L52, mitochondrial</fullName>
    </alternativeName>
</protein>
<dbReference type="GO" id="GO:0032543">
    <property type="term" value="P:mitochondrial translation"/>
    <property type="evidence" value="ECO:0007669"/>
    <property type="project" value="InterPro"/>
</dbReference>
<evidence type="ECO:0000313" key="11">
    <source>
        <dbReference type="RefSeq" id="XP_022340548.1"/>
    </source>
</evidence>
<dbReference type="KEGG" id="cvn:111135100"/>
<comment type="subcellular location">
    <subcellularLocation>
        <location evidence="1">Mitochondrion</location>
    </subcellularLocation>
</comment>
<evidence type="ECO:0000256" key="1">
    <source>
        <dbReference type="ARBA" id="ARBA00004173"/>
    </source>
</evidence>
<dbReference type="Pfam" id="PF18699">
    <property type="entry name" value="MRPL52"/>
    <property type="match status" value="1"/>
</dbReference>
<evidence type="ECO:0000313" key="10">
    <source>
        <dbReference type="Proteomes" id="UP000694844"/>
    </source>
</evidence>
<comment type="similarity">
    <text evidence="2">Belongs to the mitochondrion-specific ribosomal protein mL52 family.</text>
</comment>
<reference evidence="11" key="1">
    <citation type="submission" date="2025-08" db="UniProtKB">
        <authorList>
            <consortium name="RefSeq"/>
        </authorList>
    </citation>
    <scope>IDENTIFICATION</scope>
    <source>
        <tissue evidence="11">Whole sample</tissue>
    </source>
</reference>
<evidence type="ECO:0000256" key="5">
    <source>
        <dbReference type="ARBA" id="ARBA00023128"/>
    </source>
</evidence>
<evidence type="ECO:0000256" key="7">
    <source>
        <dbReference type="ARBA" id="ARBA00035181"/>
    </source>
</evidence>
<dbReference type="Proteomes" id="UP000694844">
    <property type="component" value="Chromosome 5"/>
</dbReference>
<dbReference type="GO" id="GO:0005762">
    <property type="term" value="C:mitochondrial large ribosomal subunit"/>
    <property type="evidence" value="ECO:0007669"/>
    <property type="project" value="InterPro"/>
</dbReference>
<gene>
    <name evidence="11" type="primary">LOC111135100</name>
</gene>
<keyword evidence="5" id="KW-0496">Mitochondrion</keyword>
<keyword evidence="3" id="KW-0809">Transit peptide</keyword>
<dbReference type="PANTHER" id="PTHR34090:SF1">
    <property type="entry name" value="LARGE RIBOSOMAL SUBUNIT PROTEIN ML52"/>
    <property type="match status" value="1"/>
</dbReference>
<feature type="region of interest" description="Disordered" evidence="9">
    <location>
        <begin position="123"/>
        <end position="142"/>
    </location>
</feature>
<evidence type="ECO:0000256" key="3">
    <source>
        <dbReference type="ARBA" id="ARBA00022946"/>
    </source>
</evidence>
<evidence type="ECO:0000256" key="6">
    <source>
        <dbReference type="ARBA" id="ARBA00023274"/>
    </source>
</evidence>
<organism evidence="10 11">
    <name type="scientific">Crassostrea virginica</name>
    <name type="common">Eastern oyster</name>
    <dbReference type="NCBI Taxonomy" id="6565"/>
    <lineage>
        <taxon>Eukaryota</taxon>
        <taxon>Metazoa</taxon>
        <taxon>Spiralia</taxon>
        <taxon>Lophotrochozoa</taxon>
        <taxon>Mollusca</taxon>
        <taxon>Bivalvia</taxon>
        <taxon>Autobranchia</taxon>
        <taxon>Pteriomorphia</taxon>
        <taxon>Ostreida</taxon>
        <taxon>Ostreoidea</taxon>
        <taxon>Ostreidae</taxon>
        <taxon>Crassostrea</taxon>
    </lineage>
</organism>
<keyword evidence="10" id="KW-1185">Reference proteome</keyword>
<keyword evidence="4" id="KW-0689">Ribosomal protein</keyword>
<evidence type="ECO:0000256" key="4">
    <source>
        <dbReference type="ARBA" id="ARBA00022980"/>
    </source>
</evidence>
<dbReference type="OrthoDB" id="10249237at2759"/>
<keyword evidence="6" id="KW-0687">Ribonucleoprotein</keyword>
<dbReference type="GeneID" id="111135100"/>
<name>A0A8B8ELB8_CRAVI</name>
<accession>A0A8B8ELB8</accession>
<dbReference type="GO" id="GO:0003735">
    <property type="term" value="F:structural constituent of ribosome"/>
    <property type="evidence" value="ECO:0007669"/>
    <property type="project" value="InterPro"/>
</dbReference>
<dbReference type="AlphaFoldDB" id="A0A8B8ELB8"/>
<dbReference type="InterPro" id="IPR034596">
    <property type="entry name" value="Ribosomal_mL52"/>
</dbReference>
<dbReference type="PANTHER" id="PTHR34090">
    <property type="entry name" value="39S RIBOSOMAL PROTEIN L52, MITOCHONDRIAL"/>
    <property type="match status" value="1"/>
</dbReference>
<evidence type="ECO:0000256" key="8">
    <source>
        <dbReference type="ARBA" id="ARBA00035425"/>
    </source>
</evidence>
<proteinExistence type="inferred from homology"/>
<evidence type="ECO:0000256" key="9">
    <source>
        <dbReference type="SAM" id="MobiDB-lite"/>
    </source>
</evidence>
<sequence length="142" mass="16264">MSMIMSTGCIGRAISIRTKLALATCSNRSISTTPVVIYKHQSRFKKYKSDVSKGFGAKWRLENGKAIDNTAYGPLIDLPDFSYLDGRPAPLTKRQVERMEEKKQISKRVYKLLGEINYAKERHRRLTEEKQAEKPFPLKPKS</sequence>